<dbReference type="RefSeq" id="WP_189115628.1">
    <property type="nucleotide sequence ID" value="NZ_BMQC01000018.1"/>
</dbReference>
<keyword evidence="4" id="KW-1185">Reference proteome</keyword>
<dbReference type="EMBL" id="BMQC01000018">
    <property type="protein sequence ID" value="GGK40790.1"/>
    <property type="molecule type" value="Genomic_DNA"/>
</dbReference>
<dbReference type="AlphaFoldDB" id="A0A8J3FLC5"/>
<proteinExistence type="predicted"/>
<reference evidence="3" key="1">
    <citation type="journal article" date="2014" name="Int. J. Syst. Evol. Microbiol.">
        <title>Complete genome sequence of Corynebacterium casei LMG S-19264T (=DSM 44701T), isolated from a smear-ripened cheese.</title>
        <authorList>
            <consortium name="US DOE Joint Genome Institute (JGI-PGF)"/>
            <person name="Walter F."/>
            <person name="Albersmeier A."/>
            <person name="Kalinowski J."/>
            <person name="Ruckert C."/>
        </authorList>
    </citation>
    <scope>NUCLEOTIDE SEQUENCE</scope>
    <source>
        <strain evidence="3">JCM 3091</strain>
    </source>
</reference>
<evidence type="ECO:0000259" key="2">
    <source>
        <dbReference type="Pfam" id="PF13672"/>
    </source>
</evidence>
<dbReference type="SUPFAM" id="SSF81606">
    <property type="entry name" value="PP2C-like"/>
    <property type="match status" value="1"/>
</dbReference>
<organism evidence="3 4">
    <name type="scientific">Pilimelia terevasa</name>
    <dbReference type="NCBI Taxonomy" id="53372"/>
    <lineage>
        <taxon>Bacteria</taxon>
        <taxon>Bacillati</taxon>
        <taxon>Actinomycetota</taxon>
        <taxon>Actinomycetes</taxon>
        <taxon>Micromonosporales</taxon>
        <taxon>Micromonosporaceae</taxon>
        <taxon>Pilimelia</taxon>
    </lineage>
</organism>
<dbReference type="Pfam" id="PF13672">
    <property type="entry name" value="PP2C_2"/>
    <property type="match status" value="1"/>
</dbReference>
<dbReference type="Proteomes" id="UP000662200">
    <property type="component" value="Unassembled WGS sequence"/>
</dbReference>
<feature type="compositionally biased region" description="Basic and acidic residues" evidence="1">
    <location>
        <begin position="1"/>
        <end position="10"/>
    </location>
</feature>
<dbReference type="InterPro" id="IPR036457">
    <property type="entry name" value="PPM-type-like_dom_sf"/>
</dbReference>
<reference evidence="3" key="2">
    <citation type="submission" date="2020-09" db="EMBL/GenBank/DDBJ databases">
        <authorList>
            <person name="Sun Q."/>
            <person name="Ohkuma M."/>
        </authorList>
    </citation>
    <scope>NUCLEOTIDE SEQUENCE</scope>
    <source>
        <strain evidence="3">JCM 3091</strain>
    </source>
</reference>
<name>A0A8J3FLC5_9ACTN</name>
<dbReference type="Gene3D" id="3.60.40.10">
    <property type="entry name" value="PPM-type phosphatase domain"/>
    <property type="match status" value="1"/>
</dbReference>
<evidence type="ECO:0000313" key="3">
    <source>
        <dbReference type="EMBL" id="GGK40790.1"/>
    </source>
</evidence>
<gene>
    <name evidence="3" type="ORF">GCM10010124_37050</name>
</gene>
<dbReference type="InterPro" id="IPR001932">
    <property type="entry name" value="PPM-type_phosphatase-like_dom"/>
</dbReference>
<evidence type="ECO:0000256" key="1">
    <source>
        <dbReference type="SAM" id="MobiDB-lite"/>
    </source>
</evidence>
<sequence>MSMWPKERRGLPGPRGRHDHGGDYQAVVAAVPADSQVVPEIRNRPRPGQWDPIVVDQPAFPVEALPSAAQDYPDTICDGWATPHLVVRMASARGDAHRHRGQPRQDHALIAVHPRTGALLLAVLDGVSAVPLAHVGAQAAGRAALAALWSTLNHNDTVDWEEVVGAAARALLRHHQYGIVQGESRDDVERRLATTIVAGLVRPTPDGLLATLVRVGDSGAWLLDRGSYLPLFAAKGAGEATISGAVDPLPRMPEHVRPIEVPVPRDGVLLVATDGIGDPLGDGTGLVGQLFAEVLVTPPPLLGFAHAVDFSRDTFDDDRTLVAVWPR</sequence>
<feature type="domain" description="PPM-type phosphatase" evidence="2">
    <location>
        <begin position="93"/>
        <end position="286"/>
    </location>
</feature>
<comment type="caution">
    <text evidence="3">The sequence shown here is derived from an EMBL/GenBank/DDBJ whole genome shotgun (WGS) entry which is preliminary data.</text>
</comment>
<evidence type="ECO:0000313" key="4">
    <source>
        <dbReference type="Proteomes" id="UP000662200"/>
    </source>
</evidence>
<accession>A0A8J3FLC5</accession>
<protein>
    <recommendedName>
        <fullName evidence="2">PPM-type phosphatase domain-containing protein</fullName>
    </recommendedName>
</protein>
<feature type="region of interest" description="Disordered" evidence="1">
    <location>
        <begin position="1"/>
        <end position="22"/>
    </location>
</feature>